<dbReference type="Pfam" id="PF00627">
    <property type="entry name" value="UBA"/>
    <property type="match status" value="2"/>
</dbReference>
<dbReference type="PROSITE" id="PS00973">
    <property type="entry name" value="USP_2"/>
    <property type="match status" value="1"/>
</dbReference>
<gene>
    <name evidence="18" type="primary">ubp14_1</name>
    <name evidence="18" type="ORF">LTR16_001317</name>
</gene>
<dbReference type="CDD" id="cd14385">
    <property type="entry name" value="UBA1_spUBP14_like"/>
    <property type="match status" value="1"/>
</dbReference>
<feature type="domain" description="UBA" evidence="15">
    <location>
        <begin position="657"/>
        <end position="697"/>
    </location>
</feature>
<dbReference type="InterPro" id="IPR028889">
    <property type="entry name" value="USP"/>
</dbReference>
<keyword evidence="19" id="KW-1185">Reference proteome</keyword>
<evidence type="ECO:0000256" key="6">
    <source>
        <dbReference type="ARBA" id="ARBA00022771"/>
    </source>
</evidence>
<dbReference type="PROSITE" id="PS50235">
    <property type="entry name" value="USP_3"/>
    <property type="match status" value="1"/>
</dbReference>
<dbReference type="InterPro" id="IPR041432">
    <property type="entry name" value="UBP13_Znf-UBP_var"/>
</dbReference>
<dbReference type="SMART" id="SM00290">
    <property type="entry name" value="ZnF_UBP"/>
    <property type="match status" value="2"/>
</dbReference>
<feature type="domain" description="UBA" evidence="15">
    <location>
        <begin position="594"/>
        <end position="635"/>
    </location>
</feature>
<evidence type="ECO:0000256" key="14">
    <source>
        <dbReference type="SAM" id="MobiDB-lite"/>
    </source>
</evidence>
<dbReference type="Gene3D" id="1.10.8.10">
    <property type="entry name" value="DNA helicase RuvA subunit, C-terminal domain"/>
    <property type="match status" value="2"/>
</dbReference>
<dbReference type="PANTHER" id="PTHR24006:SF664">
    <property type="entry name" value="UBIQUITIN CARBOXYL-TERMINAL HYDROLASE"/>
    <property type="match status" value="1"/>
</dbReference>
<dbReference type="SMART" id="SM00165">
    <property type="entry name" value="UBA"/>
    <property type="match status" value="2"/>
</dbReference>
<dbReference type="InterPro" id="IPR001607">
    <property type="entry name" value="Znf_UBP"/>
</dbReference>
<dbReference type="InterPro" id="IPR038765">
    <property type="entry name" value="Papain-like_cys_pep_sf"/>
</dbReference>
<keyword evidence="6 12" id="KW-0863">Zinc-finger</keyword>
<comment type="caution">
    <text evidence="18">The sequence shown here is derived from an EMBL/GenBank/DDBJ whole genome shotgun (WGS) entry which is preliminary data.</text>
</comment>
<evidence type="ECO:0000256" key="7">
    <source>
        <dbReference type="ARBA" id="ARBA00022786"/>
    </source>
</evidence>
<name>A0ABR0LZP2_9PEZI</name>
<dbReference type="InterPro" id="IPR009060">
    <property type="entry name" value="UBA-like_sf"/>
</dbReference>
<dbReference type="InterPro" id="IPR050164">
    <property type="entry name" value="Peptidase_C19"/>
</dbReference>
<dbReference type="InterPro" id="IPR001394">
    <property type="entry name" value="Peptidase_C19_UCH"/>
</dbReference>
<dbReference type="PROSITE" id="PS50030">
    <property type="entry name" value="UBA"/>
    <property type="match status" value="2"/>
</dbReference>
<sequence length="792" mass="87727">MSCKHVDSPELRPPGPNQSVYREDCTQCFDSIDDPTGLSVCLYCFNGGCTGDRNHALSHSQSRKHPLVLNIRRTRKKIERDEPPQKISKLAIAAETESDRYDTTTQVNCYECGVQDVGKSSGKLSQMAEGVLQANTFARQEEVKAWEQEMTACEHTLCLEQDDPRQIESGDLGHCADCDLKENLWLCLTCGNLGCGRAQFGGIGGNSHGVAHTMSSGHPVAVKLGSLTADGTADIYCYSCDEERVDPELVSHLAHWGINIADRQKTEKSLTEMQIEQNLRWEFSMTTEDGREMKPMFGPGFTGLKNLGNSCYLSSVLQSLFAMPEFSGRFFHPNEPPTKTESPAEDLETQLRKVADGLLSGRYSKPDTDVVVSEDNPEVPHQKGLAPAMLKHLIGRGHAEFSTMRQQDAFELLLHLLELITRAQHAPPLKDPVDAFRFVMEQRLQCINCRKVRYRTEKEENITVVVPIKRIPKEARMDVTSAEGKEKEVEEFEPVSMKQCLDILTADEVVELACPSCGGKDGFTKRRLFKTFPNVLAMNAHRFEIVNWVPTKQDIPLIVGDEALSLDAYKSPGLQQGEELLPEDNDTSSSSKFVPNEAALSMLEGMGFPRVRCEKALRTTGNSDGEAAMEWLFAHMEDPDIDTPLDLGGSASAVSSTIDPALIENLAGMGFNAPQARQALKETGGDMERAVDWLFSHPDAAGDFGDNADGSTQGEAHEETTEKSLHGSSELPANFHLESIVCHKGGSIHAGHYVAFIRKENAWVLFNDEKVAQAPDADQMRKFAYIYFFRRA</sequence>
<dbReference type="SUPFAM" id="SSF54001">
    <property type="entry name" value="Cysteine proteinases"/>
    <property type="match status" value="1"/>
</dbReference>
<evidence type="ECO:0000256" key="1">
    <source>
        <dbReference type="ARBA" id="ARBA00000707"/>
    </source>
</evidence>
<feature type="domain" description="USP" evidence="16">
    <location>
        <begin position="302"/>
        <end position="792"/>
    </location>
</feature>
<evidence type="ECO:0000256" key="12">
    <source>
        <dbReference type="PROSITE-ProRule" id="PRU00502"/>
    </source>
</evidence>
<proteinExistence type="inferred from homology"/>
<dbReference type="PANTHER" id="PTHR24006">
    <property type="entry name" value="UBIQUITIN CARBOXYL-TERMINAL HYDROLASE"/>
    <property type="match status" value="1"/>
</dbReference>
<evidence type="ECO:0000256" key="10">
    <source>
        <dbReference type="ARBA" id="ARBA00022833"/>
    </source>
</evidence>
<evidence type="ECO:0000313" key="19">
    <source>
        <dbReference type="Proteomes" id="UP001357485"/>
    </source>
</evidence>
<feature type="domain" description="UBP-type" evidence="17">
    <location>
        <begin position="1"/>
        <end position="107"/>
    </location>
</feature>
<evidence type="ECO:0000256" key="3">
    <source>
        <dbReference type="ARBA" id="ARBA00022670"/>
    </source>
</evidence>
<dbReference type="GO" id="GO:0004843">
    <property type="term" value="F:cysteine-type deubiquitinase activity"/>
    <property type="evidence" value="ECO:0007669"/>
    <property type="project" value="UniProtKB-EC"/>
</dbReference>
<evidence type="ECO:0000256" key="13">
    <source>
        <dbReference type="RuleBase" id="RU366025"/>
    </source>
</evidence>
<accession>A0ABR0LZP2</accession>
<dbReference type="PROSITE" id="PS50271">
    <property type="entry name" value="ZF_UBP"/>
    <property type="match status" value="2"/>
</dbReference>
<dbReference type="InterPro" id="IPR015940">
    <property type="entry name" value="UBA"/>
</dbReference>
<dbReference type="SUPFAM" id="SSF46934">
    <property type="entry name" value="UBA-like"/>
    <property type="match status" value="1"/>
</dbReference>
<dbReference type="EC" id="3.4.19.12" evidence="11 13"/>
<feature type="domain" description="UBP-type" evidence="17">
    <location>
        <begin position="151"/>
        <end position="260"/>
    </location>
</feature>
<evidence type="ECO:0000256" key="5">
    <source>
        <dbReference type="ARBA" id="ARBA00022737"/>
    </source>
</evidence>
<keyword evidence="10 11" id="KW-0862">Zinc</keyword>
<feature type="compositionally biased region" description="Basic and acidic residues" evidence="14">
    <location>
        <begin position="715"/>
        <end position="725"/>
    </location>
</feature>
<evidence type="ECO:0000256" key="4">
    <source>
        <dbReference type="ARBA" id="ARBA00022723"/>
    </source>
</evidence>
<dbReference type="InterPro" id="IPR013083">
    <property type="entry name" value="Znf_RING/FYVE/PHD"/>
</dbReference>
<dbReference type="Pfam" id="PF00443">
    <property type="entry name" value="UCH"/>
    <property type="match status" value="1"/>
</dbReference>
<comment type="similarity">
    <text evidence="2 11 13">Belongs to the peptidase C19 family.</text>
</comment>
<feature type="region of interest" description="Disordered" evidence="14">
    <location>
        <begin position="704"/>
        <end position="729"/>
    </location>
</feature>
<organism evidence="18 19">
    <name type="scientific">Cryomyces antarcticus</name>
    <dbReference type="NCBI Taxonomy" id="329879"/>
    <lineage>
        <taxon>Eukaryota</taxon>
        <taxon>Fungi</taxon>
        <taxon>Dikarya</taxon>
        <taxon>Ascomycota</taxon>
        <taxon>Pezizomycotina</taxon>
        <taxon>Dothideomycetes</taxon>
        <taxon>Dothideomycetes incertae sedis</taxon>
        <taxon>Cryomyces</taxon>
    </lineage>
</organism>
<keyword evidence="3 11" id="KW-0645">Protease</keyword>
<evidence type="ECO:0000259" key="17">
    <source>
        <dbReference type="PROSITE" id="PS50271"/>
    </source>
</evidence>
<dbReference type="Pfam" id="PF17807">
    <property type="entry name" value="zf-UBP_var"/>
    <property type="match status" value="1"/>
</dbReference>
<evidence type="ECO:0000256" key="9">
    <source>
        <dbReference type="ARBA" id="ARBA00022807"/>
    </source>
</evidence>
<dbReference type="Proteomes" id="UP001357485">
    <property type="component" value="Unassembled WGS sequence"/>
</dbReference>
<protein>
    <recommendedName>
        <fullName evidence="11 13">Ubiquitin carboxyl-terminal hydrolase</fullName>
        <ecNumber evidence="11 13">3.4.19.12</ecNumber>
    </recommendedName>
</protein>
<dbReference type="CDD" id="cd02658">
    <property type="entry name" value="Peptidase_C19B"/>
    <property type="match status" value="1"/>
</dbReference>
<dbReference type="SUPFAM" id="SSF57850">
    <property type="entry name" value="RING/U-box"/>
    <property type="match status" value="2"/>
</dbReference>
<evidence type="ECO:0000259" key="16">
    <source>
        <dbReference type="PROSITE" id="PS50235"/>
    </source>
</evidence>
<dbReference type="CDD" id="cd14386">
    <property type="entry name" value="UBA2_UBP5"/>
    <property type="match status" value="1"/>
</dbReference>
<dbReference type="Gene3D" id="3.90.70.10">
    <property type="entry name" value="Cysteine proteinases"/>
    <property type="match status" value="1"/>
</dbReference>
<dbReference type="Gene3D" id="3.30.40.10">
    <property type="entry name" value="Zinc/RING finger domain, C3HC4 (zinc finger)"/>
    <property type="match status" value="2"/>
</dbReference>
<keyword evidence="8 11" id="KW-0378">Hydrolase</keyword>
<keyword evidence="7 11" id="KW-0833">Ubl conjugation pathway</keyword>
<evidence type="ECO:0000256" key="8">
    <source>
        <dbReference type="ARBA" id="ARBA00022801"/>
    </source>
</evidence>
<keyword evidence="4 11" id="KW-0479">Metal-binding</keyword>
<dbReference type="InterPro" id="IPR018200">
    <property type="entry name" value="USP_CS"/>
</dbReference>
<dbReference type="Pfam" id="PF02148">
    <property type="entry name" value="zf-UBP"/>
    <property type="match status" value="1"/>
</dbReference>
<dbReference type="PROSITE" id="PS00972">
    <property type="entry name" value="USP_1"/>
    <property type="match status" value="1"/>
</dbReference>
<keyword evidence="9 11" id="KW-0788">Thiol protease</keyword>
<evidence type="ECO:0000259" key="15">
    <source>
        <dbReference type="PROSITE" id="PS50030"/>
    </source>
</evidence>
<reference evidence="18 19" key="1">
    <citation type="submission" date="2023-08" db="EMBL/GenBank/DDBJ databases">
        <title>Black Yeasts Isolated from many extreme environments.</title>
        <authorList>
            <person name="Coleine C."/>
            <person name="Stajich J.E."/>
            <person name="Selbmann L."/>
        </authorList>
    </citation>
    <scope>NUCLEOTIDE SEQUENCE [LARGE SCALE GENOMIC DNA]</scope>
    <source>
        <strain evidence="18 19">CCFEE 536</strain>
    </source>
</reference>
<evidence type="ECO:0000313" key="18">
    <source>
        <dbReference type="EMBL" id="KAK5257202.1"/>
    </source>
</evidence>
<evidence type="ECO:0000256" key="11">
    <source>
        <dbReference type="PIRNR" id="PIRNR016308"/>
    </source>
</evidence>
<dbReference type="EMBL" id="JAVRRA010008272">
    <property type="protein sequence ID" value="KAK5257202.1"/>
    <property type="molecule type" value="Genomic_DNA"/>
</dbReference>
<evidence type="ECO:0000256" key="2">
    <source>
        <dbReference type="ARBA" id="ARBA00009085"/>
    </source>
</evidence>
<keyword evidence="5" id="KW-0677">Repeat</keyword>
<dbReference type="PIRSF" id="PIRSF016308">
    <property type="entry name" value="UBP"/>
    <property type="match status" value="1"/>
</dbReference>
<dbReference type="InterPro" id="IPR016652">
    <property type="entry name" value="Ubiquitinyl_hydrolase"/>
</dbReference>
<comment type="catalytic activity">
    <reaction evidence="1 11 13">
        <text>Thiol-dependent hydrolysis of ester, thioester, amide, peptide and isopeptide bonds formed by the C-terminal Gly of ubiquitin (a 76-residue protein attached to proteins as an intracellular targeting signal).</text>
        <dbReference type="EC" id="3.4.19.12"/>
    </reaction>
</comment>